<dbReference type="InterPro" id="IPR015422">
    <property type="entry name" value="PyrdxlP-dep_Trfase_small"/>
</dbReference>
<evidence type="ECO:0000313" key="12">
    <source>
        <dbReference type="Proteomes" id="UP000186922"/>
    </source>
</evidence>
<name>A0A1D1UX02_RAMVA</name>
<dbReference type="PROSITE" id="PS00599">
    <property type="entry name" value="AA_TRANSFER_CLASS_2"/>
    <property type="match status" value="1"/>
</dbReference>
<dbReference type="AlphaFoldDB" id="A0A1D1UX02"/>
<comment type="caution">
    <text evidence="11">The sequence shown here is derived from an EMBL/GenBank/DDBJ whole genome shotgun (WGS) entry which is preliminary data.</text>
</comment>
<evidence type="ECO:0000256" key="6">
    <source>
        <dbReference type="ARBA" id="ARBA00023315"/>
    </source>
</evidence>
<feature type="domain" description="Aminotransferase class I/classII large" evidence="10">
    <location>
        <begin position="210"/>
        <end position="568"/>
    </location>
</feature>
<dbReference type="InterPro" id="IPR004839">
    <property type="entry name" value="Aminotransferase_I/II_large"/>
</dbReference>
<dbReference type="InterPro" id="IPR001917">
    <property type="entry name" value="Aminotrans_II_pyridoxalP_BS"/>
</dbReference>
<dbReference type="GO" id="GO:0030170">
    <property type="term" value="F:pyridoxal phosphate binding"/>
    <property type="evidence" value="ECO:0007669"/>
    <property type="project" value="InterPro"/>
</dbReference>
<feature type="region of interest" description="Disordered" evidence="9">
    <location>
        <begin position="27"/>
        <end position="57"/>
    </location>
</feature>
<dbReference type="GO" id="GO:0046513">
    <property type="term" value="P:ceramide biosynthetic process"/>
    <property type="evidence" value="ECO:0007669"/>
    <property type="project" value="TreeGrafter"/>
</dbReference>
<dbReference type="Pfam" id="PF00155">
    <property type="entry name" value="Aminotran_1_2"/>
    <property type="match status" value="1"/>
</dbReference>
<keyword evidence="6" id="KW-0012">Acyltransferase</keyword>
<proteinExistence type="inferred from homology"/>
<evidence type="ECO:0000256" key="1">
    <source>
        <dbReference type="ARBA" id="ARBA00001933"/>
    </source>
</evidence>
<dbReference type="STRING" id="947166.A0A1D1UX02"/>
<organism evidence="11 12">
    <name type="scientific">Ramazzottius varieornatus</name>
    <name type="common">Water bear</name>
    <name type="synonym">Tardigrade</name>
    <dbReference type="NCBI Taxonomy" id="947166"/>
    <lineage>
        <taxon>Eukaryota</taxon>
        <taxon>Metazoa</taxon>
        <taxon>Ecdysozoa</taxon>
        <taxon>Tardigrada</taxon>
        <taxon>Eutardigrada</taxon>
        <taxon>Parachela</taxon>
        <taxon>Hypsibioidea</taxon>
        <taxon>Ramazzottiidae</taxon>
        <taxon>Ramazzottius</taxon>
    </lineage>
</organism>
<dbReference type="InterPro" id="IPR050087">
    <property type="entry name" value="AON_synthase_class-II"/>
</dbReference>
<dbReference type="Gene3D" id="3.90.1150.10">
    <property type="entry name" value="Aspartate Aminotransferase, domain 1"/>
    <property type="match status" value="1"/>
</dbReference>
<sequence>MTMMDGQLKDGLNGVIHRPKNGFVKHRRTVSHNGQTTLSNGRLEKANGDAGSGLDSGSELLTPSCSTDSLSEIVAIDLSSKDKQSVEGYDTGSEHRDECKMEDEEFEAAASYVDVFTIGGYVTLQLFGYLRDFLRRWRIEKSLVAKEKGNEGFVPLYSSWEDFYTRNVYIRIRDCWNRPICSVPGERIKLLERSTPSFGWAFSMTGNTIECINMGSYNYLGFAECFGPCADNSIAAIDKYGVAGCSAREDVGTTAMHLELEELVARFVGCEAAVTFGMGFATNSANIPALVDRHCAVLSDSLNHCSLITGVRLSGAFVKTFKHNDMKDLEDKLKELVIAGHPRTRRPFQKILIIVEGVYSMEGSICKLPEIIALKKKYKAYLFLDEAHSIGALGPRGRGVVDFFGLNPRDVDIMMGTFTKSFGSAGGYIAGSRELITFLKHTSGGMIYSAAMPSAVAQQILTSMRIIMGEDGTGEGMRRIRQLAENTRYFRAELKKRGFIIYGHKDSPVVPLLLFYPTKIATFGRFMLQRGIAVVVVGFPATPVKLGRARFCLSAAHTKEMLDRVIQATDEVGDILNIKYSRKHGPNAVVKSTRRQKEGLDEVN</sequence>
<evidence type="ECO:0000256" key="5">
    <source>
        <dbReference type="ARBA" id="ARBA00022898"/>
    </source>
</evidence>
<dbReference type="PANTHER" id="PTHR13693:SF3">
    <property type="entry name" value="LD36009P"/>
    <property type="match status" value="1"/>
</dbReference>
<dbReference type="GO" id="GO:0004758">
    <property type="term" value="F:serine C-palmitoyltransferase activity"/>
    <property type="evidence" value="ECO:0007669"/>
    <property type="project" value="UniProtKB-EC"/>
</dbReference>
<comment type="catalytic activity">
    <reaction evidence="7">
        <text>L-serine + hexadecanoyl-CoA + H(+) = 3-oxosphinganine + CO2 + CoA</text>
        <dbReference type="Rhea" id="RHEA:14761"/>
        <dbReference type="ChEBI" id="CHEBI:15378"/>
        <dbReference type="ChEBI" id="CHEBI:16526"/>
        <dbReference type="ChEBI" id="CHEBI:33384"/>
        <dbReference type="ChEBI" id="CHEBI:57287"/>
        <dbReference type="ChEBI" id="CHEBI:57379"/>
        <dbReference type="ChEBI" id="CHEBI:58299"/>
        <dbReference type="EC" id="2.3.1.50"/>
    </reaction>
</comment>
<evidence type="ECO:0000256" key="4">
    <source>
        <dbReference type="ARBA" id="ARBA00022679"/>
    </source>
</evidence>
<gene>
    <name evidence="11" type="primary">RvY_05991-1</name>
    <name evidence="11" type="synonym">RvY_05991.1</name>
    <name evidence="11" type="ORF">RvY_05991</name>
</gene>
<reference evidence="11 12" key="1">
    <citation type="journal article" date="2016" name="Nat. Commun.">
        <title>Extremotolerant tardigrade genome and improved radiotolerance of human cultured cells by tardigrade-unique protein.</title>
        <authorList>
            <person name="Hashimoto T."/>
            <person name="Horikawa D.D."/>
            <person name="Saito Y."/>
            <person name="Kuwahara H."/>
            <person name="Kozuka-Hata H."/>
            <person name="Shin-I T."/>
            <person name="Minakuchi Y."/>
            <person name="Ohishi K."/>
            <person name="Motoyama A."/>
            <person name="Aizu T."/>
            <person name="Enomoto A."/>
            <person name="Kondo K."/>
            <person name="Tanaka S."/>
            <person name="Hara Y."/>
            <person name="Koshikawa S."/>
            <person name="Sagara H."/>
            <person name="Miura T."/>
            <person name="Yokobori S."/>
            <person name="Miyagawa K."/>
            <person name="Suzuki Y."/>
            <person name="Kubo T."/>
            <person name="Oyama M."/>
            <person name="Kohara Y."/>
            <person name="Fujiyama A."/>
            <person name="Arakawa K."/>
            <person name="Katayama T."/>
            <person name="Toyoda A."/>
            <person name="Kunieda T."/>
        </authorList>
    </citation>
    <scope>NUCLEOTIDE SEQUENCE [LARGE SCALE GENOMIC DNA]</scope>
    <source>
        <strain evidence="11 12">YOKOZUNA-1</strain>
    </source>
</reference>
<dbReference type="GO" id="GO:0046512">
    <property type="term" value="P:sphingosine biosynthetic process"/>
    <property type="evidence" value="ECO:0007669"/>
    <property type="project" value="TreeGrafter"/>
</dbReference>
<keyword evidence="4" id="KW-0808">Transferase</keyword>
<evidence type="ECO:0000256" key="9">
    <source>
        <dbReference type="SAM" id="MobiDB-lite"/>
    </source>
</evidence>
<comment type="cofactor">
    <cofactor evidence="1 8">
        <name>pyridoxal 5'-phosphate</name>
        <dbReference type="ChEBI" id="CHEBI:597326"/>
    </cofactor>
</comment>
<keyword evidence="12" id="KW-1185">Reference proteome</keyword>
<protein>
    <recommendedName>
        <fullName evidence="3">serine C-palmitoyltransferase</fullName>
        <ecNumber evidence="3">2.3.1.50</ecNumber>
    </recommendedName>
</protein>
<accession>A0A1D1UX02</accession>
<keyword evidence="5 8" id="KW-0663">Pyridoxal phosphate</keyword>
<dbReference type="InterPro" id="IPR015424">
    <property type="entry name" value="PyrdxlP-dep_Trfase"/>
</dbReference>
<dbReference type="EMBL" id="BDGG01000002">
    <property type="protein sequence ID" value="GAU94166.1"/>
    <property type="molecule type" value="Genomic_DNA"/>
</dbReference>
<evidence type="ECO:0000256" key="3">
    <source>
        <dbReference type="ARBA" id="ARBA00013220"/>
    </source>
</evidence>
<dbReference type="GO" id="GO:0016020">
    <property type="term" value="C:membrane"/>
    <property type="evidence" value="ECO:0007669"/>
    <property type="project" value="GOC"/>
</dbReference>
<evidence type="ECO:0000313" key="11">
    <source>
        <dbReference type="EMBL" id="GAU94166.1"/>
    </source>
</evidence>
<evidence type="ECO:0000256" key="2">
    <source>
        <dbReference type="ARBA" id="ARBA00008392"/>
    </source>
</evidence>
<dbReference type="Proteomes" id="UP000186922">
    <property type="component" value="Unassembled WGS sequence"/>
</dbReference>
<dbReference type="Gene3D" id="3.40.640.10">
    <property type="entry name" value="Type I PLP-dependent aspartate aminotransferase-like (Major domain)"/>
    <property type="match status" value="1"/>
</dbReference>
<dbReference type="OrthoDB" id="65434at2759"/>
<dbReference type="InterPro" id="IPR015421">
    <property type="entry name" value="PyrdxlP-dep_Trfase_major"/>
</dbReference>
<evidence type="ECO:0000256" key="7">
    <source>
        <dbReference type="ARBA" id="ARBA00048528"/>
    </source>
</evidence>
<evidence type="ECO:0000259" key="10">
    <source>
        <dbReference type="Pfam" id="PF00155"/>
    </source>
</evidence>
<evidence type="ECO:0000256" key="8">
    <source>
        <dbReference type="RuleBase" id="RU003693"/>
    </source>
</evidence>
<feature type="compositionally biased region" description="Polar residues" evidence="9">
    <location>
        <begin position="31"/>
        <end position="40"/>
    </location>
</feature>
<dbReference type="GO" id="GO:0017059">
    <property type="term" value="C:serine palmitoyltransferase complex"/>
    <property type="evidence" value="ECO:0007669"/>
    <property type="project" value="TreeGrafter"/>
</dbReference>
<dbReference type="SUPFAM" id="SSF53383">
    <property type="entry name" value="PLP-dependent transferases"/>
    <property type="match status" value="1"/>
</dbReference>
<dbReference type="EC" id="2.3.1.50" evidence="3"/>
<dbReference type="PANTHER" id="PTHR13693">
    <property type="entry name" value="CLASS II AMINOTRANSFERASE/8-AMINO-7-OXONONANOATE SYNTHASE"/>
    <property type="match status" value="1"/>
</dbReference>
<dbReference type="CDD" id="cd06454">
    <property type="entry name" value="KBL_like"/>
    <property type="match status" value="1"/>
</dbReference>
<comment type="similarity">
    <text evidence="2 8">Belongs to the class-II pyridoxal-phosphate-dependent aminotransferase family.</text>
</comment>